<sequence length="91" mass="9625">MGRVNLLPIFYALLAALTGLSLGGVAEVRAVRPAVAATIARPGVAQVVQAAKRRDPVAAIRPAPALVRTQVAKVLALIALPIERMPVRRRE</sequence>
<organism evidence="1 2">
    <name type="scientific">Sphingomonas spermidinifaciens</name>
    <dbReference type="NCBI Taxonomy" id="1141889"/>
    <lineage>
        <taxon>Bacteria</taxon>
        <taxon>Pseudomonadati</taxon>
        <taxon>Pseudomonadota</taxon>
        <taxon>Alphaproteobacteria</taxon>
        <taxon>Sphingomonadales</taxon>
        <taxon>Sphingomonadaceae</taxon>
        <taxon>Sphingomonas</taxon>
    </lineage>
</organism>
<evidence type="ECO:0000313" key="2">
    <source>
        <dbReference type="Proteomes" id="UP000218366"/>
    </source>
</evidence>
<protein>
    <submittedName>
        <fullName evidence="1">Uncharacterized protein</fullName>
    </submittedName>
</protein>
<dbReference type="Proteomes" id="UP000218366">
    <property type="component" value="Unassembled WGS sequence"/>
</dbReference>
<accession>A0A2A4B5J0</accession>
<reference evidence="1 2" key="1">
    <citation type="submission" date="2017-09" db="EMBL/GenBank/DDBJ databases">
        <title>Sphingomonas spermidinifaciens 9NM-10, whole genome shotgun sequence.</title>
        <authorList>
            <person name="Feng G."/>
            <person name="Zhu H."/>
        </authorList>
    </citation>
    <scope>NUCLEOTIDE SEQUENCE [LARGE SCALE GENOMIC DNA]</scope>
    <source>
        <strain evidence="1 2">9NM-10</strain>
    </source>
</reference>
<comment type="caution">
    <text evidence="1">The sequence shown here is derived from an EMBL/GenBank/DDBJ whole genome shotgun (WGS) entry which is preliminary data.</text>
</comment>
<proteinExistence type="predicted"/>
<evidence type="ECO:0000313" key="1">
    <source>
        <dbReference type="EMBL" id="PCD02906.1"/>
    </source>
</evidence>
<gene>
    <name evidence="1" type="ORF">COC42_00195</name>
</gene>
<dbReference type="AlphaFoldDB" id="A0A2A4B5J0"/>
<keyword evidence="2" id="KW-1185">Reference proteome</keyword>
<name>A0A2A4B5J0_9SPHN</name>
<dbReference type="EMBL" id="NWMW01000001">
    <property type="protein sequence ID" value="PCD02906.1"/>
    <property type="molecule type" value="Genomic_DNA"/>
</dbReference>